<comment type="caution">
    <text evidence="2">The sequence shown here is derived from an EMBL/GenBank/DDBJ whole genome shotgun (WGS) entry which is preliminary data.</text>
</comment>
<evidence type="ECO:0000313" key="3">
    <source>
        <dbReference type="Proteomes" id="UP000282957"/>
    </source>
</evidence>
<gene>
    <name evidence="2" type="ORF">EOD42_18115</name>
</gene>
<dbReference type="PANTHER" id="PTHR48090:SF7">
    <property type="entry name" value="RFBJ PROTEIN"/>
    <property type="match status" value="1"/>
</dbReference>
<evidence type="ECO:0000259" key="1">
    <source>
        <dbReference type="Pfam" id="PF00535"/>
    </source>
</evidence>
<dbReference type="Proteomes" id="UP000282957">
    <property type="component" value="Unassembled WGS sequence"/>
</dbReference>
<reference evidence="2 3" key="1">
    <citation type="submission" date="2019-01" db="EMBL/GenBank/DDBJ databases">
        <authorList>
            <person name="Chen W.-M."/>
        </authorList>
    </citation>
    <scope>NUCLEOTIDE SEQUENCE [LARGE SCALE GENOMIC DNA]</scope>
    <source>
        <strain evidence="2 3">CCP-6</strain>
    </source>
</reference>
<dbReference type="InterPro" id="IPR001173">
    <property type="entry name" value="Glyco_trans_2-like"/>
</dbReference>
<protein>
    <submittedName>
        <fullName evidence="2">Glycosyltransferase family 2 protein</fullName>
    </submittedName>
</protein>
<dbReference type="Pfam" id="PF00535">
    <property type="entry name" value="Glycos_transf_2"/>
    <property type="match status" value="1"/>
</dbReference>
<name>A0A437M3T4_9PROT</name>
<organism evidence="2 3">
    <name type="scientific">Rhodovarius crocodyli</name>
    <dbReference type="NCBI Taxonomy" id="1979269"/>
    <lineage>
        <taxon>Bacteria</taxon>
        <taxon>Pseudomonadati</taxon>
        <taxon>Pseudomonadota</taxon>
        <taxon>Alphaproteobacteria</taxon>
        <taxon>Acetobacterales</taxon>
        <taxon>Roseomonadaceae</taxon>
        <taxon>Rhodovarius</taxon>
    </lineage>
</organism>
<dbReference type="CDD" id="cd04179">
    <property type="entry name" value="DPM_DPG-synthase_like"/>
    <property type="match status" value="1"/>
</dbReference>
<dbReference type="OrthoDB" id="9811222at2"/>
<proteinExistence type="predicted"/>
<dbReference type="PANTHER" id="PTHR48090">
    <property type="entry name" value="UNDECAPRENYL-PHOSPHATE 4-DEOXY-4-FORMAMIDO-L-ARABINOSE TRANSFERASE-RELATED"/>
    <property type="match status" value="1"/>
</dbReference>
<dbReference type="EMBL" id="SACL01000007">
    <property type="protein sequence ID" value="RVT92134.1"/>
    <property type="molecule type" value="Genomic_DNA"/>
</dbReference>
<dbReference type="Gene3D" id="3.90.550.10">
    <property type="entry name" value="Spore Coat Polysaccharide Biosynthesis Protein SpsA, Chain A"/>
    <property type="match status" value="1"/>
</dbReference>
<keyword evidence="3" id="KW-1185">Reference proteome</keyword>
<feature type="domain" description="Glycosyltransferase 2-like" evidence="1">
    <location>
        <begin position="7"/>
        <end position="129"/>
    </location>
</feature>
<dbReference type="GO" id="GO:0016740">
    <property type="term" value="F:transferase activity"/>
    <property type="evidence" value="ECO:0007669"/>
    <property type="project" value="UniProtKB-KW"/>
</dbReference>
<sequence>MLRGVAVVIPCLNEAEPIAAVVREVLAQGVSEVIVVDNGSTDATADIARLAGARVVSQPLRGYGHACAAGVAAIGPWCEFVCFMDGDGSDVPAFLGAMVAPLAEDRADFVLGSRLRGVREAGSLTPQQLVAGRIAGVLLRLVYGVRFTDMSPMRAIRVDRLLALDMRERSFGWNLEMQMRAAAGGLRCLEIPVDHRCRRGGVSKVSGNLAAGLQAAWKIGTTFLRLALTLRRGAMARP</sequence>
<evidence type="ECO:0000313" key="2">
    <source>
        <dbReference type="EMBL" id="RVT92134.1"/>
    </source>
</evidence>
<dbReference type="InterPro" id="IPR050256">
    <property type="entry name" value="Glycosyltransferase_2"/>
</dbReference>
<dbReference type="RefSeq" id="WP_127788988.1">
    <property type="nucleotide sequence ID" value="NZ_SACL01000007.1"/>
</dbReference>
<keyword evidence="2" id="KW-0808">Transferase</keyword>
<dbReference type="AlphaFoldDB" id="A0A437M3T4"/>
<accession>A0A437M3T4</accession>
<dbReference type="SUPFAM" id="SSF53448">
    <property type="entry name" value="Nucleotide-diphospho-sugar transferases"/>
    <property type="match status" value="1"/>
</dbReference>
<dbReference type="InterPro" id="IPR029044">
    <property type="entry name" value="Nucleotide-diphossugar_trans"/>
</dbReference>